<dbReference type="InterPro" id="IPR000008">
    <property type="entry name" value="C2_dom"/>
</dbReference>
<sequence length="3504" mass="397173">MMAYFVKRAILNALSKYIETDFTLDINLFSSGNTVELENVELKRTAIPSSFPVKVVQGLLGRVVVAVPLFSLNSKPIKVYLEDVSIVLEMKEDNDVSREDLVARLKKKKHDTRRALEALFESMRGGGENNIFGEDEENNDNNADGAKEESSFPSLPGFVRNLVKNIKVHVGNIHIRLEQRLEDPTRCNGIGICLQSVELDNVSDDWRPGISSAAESIYKLIRLNRFGCYIDSDSPRAKLIVFRNDGSYDDLNASPLVSYHPHTWLLEPMSVSIRVFLKNCWPSKREKVFKPTISLFVYVSKIKIYLHGMFASNLRSMLEEYDTWKDKVNVKVEKMDALNSKDTMSRSEHEERCNEYKNLYIKIVRRIKSGNWSKRRKAKNLKRLAQHESYIALVDLEAIWTTVLEAETRPKHSEPLCSNVKTTMEVSAADSSSIGDSSMSTSSTYKQENLLHLLEISQIADARPGDQLSEEESDEEEDADRIDLNEIFRQTRFEPTFDLNLYADEIKCHVSLSKFSDNMCTVGVEFIAFRVNDHGIEDIQRRHGGLEPSLKMAPIVDKFTGPKPVVVRVLEARGLELDGYAYIKVSHSGTTQKTHKSYRTKSPIWNESFMFEEEYTTESENEDEEVRIDRGKQRRGTRIKFAVWVSRDARADKLLGEITLKVRWKDLDEKDLIDYWLDIPGKGGGSVRVSVEYFHPKFPVLARSKRMIPMQVKRWGRVSSIWTDLLLGKIWMNSRSSIDSNQRDYSGTEQSILETEKQARKNVEVHDIEIARLDPGTYLLFMVERDELWRRCMSKFDPSVRLSNSNKIRTHLLVQLPIVYILMSRWQIVFLLTRFNLAYLRDPVQRQRGGTTEMEDLLHPNDVSFESEDVCKWLHANSTSTAVLHDVPEEIDSDTENANETLGSCHMQTKKLLPYHVVSKDSLPFILTMTTFISQAQACFTWGNGTPSLFLDATRSGNNLLCRAVATNVDIFIESHHFEPGKDDRNSEPEMLCKLSVGSLGLMDPNNPDRPVMTRKHHRNTDFFDQGENFRAHMVDVDIRLPYKWAYHWNLDDRKALPIPADVNSAFSMNVVLQDFALEAPALQYTLPALLGGIMPLAKLIELPPIPTVAVMSMSIKTSIDLSFYLAEDLDSTYGSRAFYVDTALNLEYSTDALDSTELATARLFVSFGLCRLSRKSKNTSTHHLTRNASTVELKTKKMAKNWHKQTKTSFWKLNHKILAGLDFNLDWRYVPRLDGVGVITCTMTIKPIVMYLWVQDVALLFAVSANFLNDAFALKGQLEQVLAFELPALLRKETPEAEGGRGGRAPSQTRRSIRTYSDVGSGIDSTPESIPITHWLSMQDIVQISYTIPTVEKLFYDISEKELVFVLIVGKDDTPVLRFKCTVNSRLDLNQMDVGAQLNCEFFNSSKAGWEPVIEPWRLHGTVVFENLTKGVQSVEFKGAGLLAEEILEIDISDQFITEGVNVLLQGIRYVDSDSPGNMFTFYPTIDEDKKHQHAYELWNFTGETIYYQPVHDFEGIDSREAKHRDVTLDTEISWDITASFETIRTDERKELSFWERQGRTGAEAGRFVEDSMVMSNTSVLDRSWTKTSGVLSELGKKDKFKKRYIRIKFEEYDKSFESYLIRIDRVGDYAVKLGNGNILRVCIGTRNGLVKKIKLLSSVSIANRTGKDVWLSRVCDCNHIHQPLPVLKTMFCPIAMTDPNLDFFYTVQETEDFLRNQKSGRLNVQASDENITGKVHINIDKIPYLGETTILRVGNFMCAVEYEFLELGSMAYCNYIDDTDQGNITISRFKSYRPRWSTGLGKHFHSATYNKHRSEARMKRQQTLRAVQLVFKPLLSVVNELPIPLLVSSVYTVNTAEMDPKYVPPGGRFICEDTNVLAVQLKVPSMDTEWSLPIPVYSLAPPDIAMHLDQTDLHQLGGSSVLCARQENSRNMFSLADDVRIFNRNESTTAEKGYKDEEMDPPSLEEQGVGNIKSTSDLHEYKFNFRMPLAKRIHPSTILTDVSKYWVSVRVIETRLSQGSPNFESTGILNSNVPFQKMTFMFKNSVLATRAQKLAFNGESAYCVWEETLNFPFDDVLQKRSKIPKWLYFQYVLVPQSGVLARSASIVAASKVNLGRILFDFYIRGHRHCLRKKYRGVPMHRVDERHHVIDTDEVVGWVDFDVRTIFRDPNNTVRAAKGTMKNFQAVAEGDVEANYADKDDEMLADVEPNTDTEEFDVISNWGEESDEWSDSDLLDASSSDEEGVTGGGKRPSVASRFRRAINAQIFSRKIGGQVNQITQPDDHAMRELERLEEEEHVSYTDSRLLGRENYALHDFMQWEMLLRRHDSRRPPLWLNAQVTSARETGFRVSISADLWFVNDSTVPAAVQNTIDGNHYLHIVGPFENSLLEGQQDVYNVALKRAGELTSAVLSGPLESADTEFRFKDLVTGRQVLNTSKFAMVSKPEKRPFQLTQKVRITHATYISNETNHIVEFRPTGAARRFGTSTLPSGKTLVPWHFGCTQFQIRIRRKSNEDEELRALAQLQGNLTVDEVQTAAINASKEESFPVTDWCGVLDLDCEEFNETMAIVPVTLFDTDGSVVEVIRCVVRTDVEAGSKTRFVNVKNDEPPTYLISNNSRRTIVINQREASGPDDVFLACENVLKPGESASFGWTNPSETNKRIQVRMILTNSDKAQLHERFGRLGVLHDELQRSFKLDEVGKTRSVNLPGSQGALEMHGVVGVLGSSRHLRITCEKSMESGGDHNNHEHLGGTCHERPDDIKDRVEAFKHQYVVVVRVLAARNVGAPRGPPEGYPRVIVSCGPNQFTTPPGEASKTVNFAANNAPPQQTGPTQGAPVGEVKFVHQPFRFGFDITKPKYVRFELIQPIQARKGEAFRSDKLGLIRVPIRDDFYDTRDIAKKMPGWTRLETNVAAGNLLAELDFEIYLCSNMNSASLEVPRMLRIRLAGFGLSLINGRKRVEELYCRLTNVDVGLQYQEGRRLAGTVRLGRIQVDNNQPLVQNRVCIAPVHDDVPFMELFCVLNDVSIHTINIETIQVVTQSLIIRIDEKFLDALLGIMAGLIENIPELQVALDRAKTSVDGTFQGKRVTAYEFNEDMFAGETNIVVDNMSKNDSSESVHLYFSKKNQSGKDLLKEIGMLVEEYVNIYIQNLHIYPAKINLSFFFKFGEGDFLTQYQSPALAPVKGLLAGIGKWSDVVIRCRELHETDLFGSPKKLGSKIATRYALMLSKQVWKGIAALEIIGNPQHLLERLLGSMVVFSTMPVTEFKKNGIDAGFISTGDATASLMCTTVAAPVQYGARIIGSVATIFEGTRAVRHLGKPFRILTTGLEAVKNGAEFMDPLFETQLVIRKPRPFNKRGMYEIMVNEKRRKVEVKMGLTVTASKIPVDTESKREAPEDSRLPAVVEEEEDEDGEWGKEEVNSFADDNPDLPVQERTMNNPELVNPDVVIEVFDQQFIGLSEEAIEKNAASQFQINHQMHCCLLLIPGLNVVWVFIYVFHILGFLSWF</sequence>
<keyword evidence="4" id="KW-0812">Transmembrane</keyword>
<feature type="compositionally biased region" description="Basic and acidic residues" evidence="3">
    <location>
        <begin position="3385"/>
        <end position="3397"/>
    </location>
</feature>
<dbReference type="InterPro" id="IPR026854">
    <property type="entry name" value="VPS13_N"/>
</dbReference>
<proteinExistence type="inferred from homology"/>
<feature type="domain" description="C2" evidence="5">
    <location>
        <begin position="542"/>
        <end position="677"/>
    </location>
</feature>
<keyword evidence="4" id="KW-0472">Membrane</keyword>
<evidence type="ECO:0000259" key="5">
    <source>
        <dbReference type="PROSITE" id="PS50004"/>
    </source>
</evidence>
<feature type="region of interest" description="Disordered" evidence="3">
    <location>
        <begin position="2226"/>
        <end position="2254"/>
    </location>
</feature>
<name>A0A7S2WIX8_9STRA</name>
<evidence type="ECO:0000313" key="6">
    <source>
        <dbReference type="EMBL" id="CAD9690642.1"/>
    </source>
</evidence>
<accession>A0A7S2WIX8</accession>
<evidence type="ECO:0000256" key="1">
    <source>
        <dbReference type="ARBA" id="ARBA00006545"/>
    </source>
</evidence>
<gene>
    <name evidence="6" type="ORF">QSP1433_LOCUS10693</name>
</gene>
<dbReference type="EMBL" id="HBHK01017026">
    <property type="protein sequence ID" value="CAD9690642.1"/>
    <property type="molecule type" value="Transcribed_RNA"/>
</dbReference>
<dbReference type="PANTHER" id="PTHR16166">
    <property type="entry name" value="VACUOLAR PROTEIN SORTING-ASSOCIATED PROTEIN VPS13"/>
    <property type="match status" value="1"/>
</dbReference>
<feature type="region of interest" description="Disordered" evidence="3">
    <location>
        <begin position="1949"/>
        <end position="1972"/>
    </location>
</feature>
<keyword evidence="4" id="KW-1133">Transmembrane helix</keyword>
<evidence type="ECO:0000256" key="4">
    <source>
        <dbReference type="SAM" id="Phobius"/>
    </source>
</evidence>
<protein>
    <recommendedName>
        <fullName evidence="5">C2 domain-containing protein</fullName>
    </recommendedName>
</protein>
<dbReference type="InterPro" id="IPR026847">
    <property type="entry name" value="VPS13"/>
</dbReference>
<reference evidence="6" key="1">
    <citation type="submission" date="2021-01" db="EMBL/GenBank/DDBJ databases">
        <authorList>
            <person name="Corre E."/>
            <person name="Pelletier E."/>
            <person name="Niang G."/>
            <person name="Scheremetjew M."/>
            <person name="Finn R."/>
            <person name="Kale V."/>
            <person name="Holt S."/>
            <person name="Cochrane G."/>
            <person name="Meng A."/>
            <person name="Brown T."/>
            <person name="Cohen L."/>
        </authorList>
    </citation>
    <scope>NUCLEOTIDE SEQUENCE</scope>
    <source>
        <strain evidence="6">NY070348D</strain>
    </source>
</reference>
<dbReference type="PROSITE" id="PS50004">
    <property type="entry name" value="C2"/>
    <property type="match status" value="1"/>
</dbReference>
<dbReference type="InterPro" id="IPR035892">
    <property type="entry name" value="C2_domain_sf"/>
</dbReference>
<evidence type="ECO:0000256" key="3">
    <source>
        <dbReference type="SAM" id="MobiDB-lite"/>
    </source>
</evidence>
<dbReference type="GO" id="GO:0006623">
    <property type="term" value="P:protein targeting to vacuole"/>
    <property type="evidence" value="ECO:0007669"/>
    <property type="project" value="TreeGrafter"/>
</dbReference>
<dbReference type="Gene3D" id="2.60.40.150">
    <property type="entry name" value="C2 domain"/>
    <property type="match status" value="1"/>
</dbReference>
<dbReference type="CDD" id="cd00030">
    <property type="entry name" value="C2"/>
    <property type="match status" value="1"/>
</dbReference>
<dbReference type="SUPFAM" id="SSF49562">
    <property type="entry name" value="C2 domain (Calcium/lipid-binding domain, CaLB)"/>
    <property type="match status" value="1"/>
</dbReference>
<dbReference type="SMART" id="SM00239">
    <property type="entry name" value="C2"/>
    <property type="match status" value="1"/>
</dbReference>
<feature type="compositionally biased region" description="Acidic residues" evidence="3">
    <location>
        <begin position="2226"/>
        <end position="2245"/>
    </location>
</feature>
<feature type="transmembrane region" description="Helical" evidence="4">
    <location>
        <begin position="3479"/>
        <end position="3501"/>
    </location>
</feature>
<evidence type="ECO:0000256" key="2">
    <source>
        <dbReference type="ARBA" id="ARBA00022448"/>
    </source>
</evidence>
<keyword evidence="2" id="KW-0813">Transport</keyword>
<organism evidence="6">
    <name type="scientific">Mucochytrium quahogii</name>
    <dbReference type="NCBI Taxonomy" id="96639"/>
    <lineage>
        <taxon>Eukaryota</taxon>
        <taxon>Sar</taxon>
        <taxon>Stramenopiles</taxon>
        <taxon>Bigyra</taxon>
        <taxon>Labyrinthulomycetes</taxon>
        <taxon>Thraustochytrida</taxon>
        <taxon>Thraustochytriidae</taxon>
        <taxon>Mucochytrium</taxon>
    </lineage>
</organism>
<dbReference type="GO" id="GO:0045053">
    <property type="term" value="P:protein retention in Golgi apparatus"/>
    <property type="evidence" value="ECO:0007669"/>
    <property type="project" value="TreeGrafter"/>
</dbReference>
<dbReference type="Pfam" id="PF12624">
    <property type="entry name" value="VPS13_N"/>
    <property type="match status" value="1"/>
</dbReference>
<feature type="region of interest" description="Disordered" evidence="3">
    <location>
        <begin position="3385"/>
        <end position="3413"/>
    </location>
</feature>
<dbReference type="PANTHER" id="PTHR16166:SF93">
    <property type="entry name" value="INTERMEMBRANE LIPID TRANSFER PROTEIN VPS13"/>
    <property type="match status" value="1"/>
</dbReference>
<dbReference type="Pfam" id="PF00168">
    <property type="entry name" value="C2"/>
    <property type="match status" value="1"/>
</dbReference>
<comment type="similarity">
    <text evidence="1">Belongs to the VPS13 family.</text>
</comment>
<feature type="region of interest" description="Disordered" evidence="3">
    <location>
        <begin position="128"/>
        <end position="151"/>
    </location>
</feature>